<evidence type="ECO:0008006" key="3">
    <source>
        <dbReference type="Google" id="ProtNLM"/>
    </source>
</evidence>
<dbReference type="EMBL" id="KZ385190">
    <property type="protein sequence ID" value="PIO55588.1"/>
    <property type="molecule type" value="Genomic_DNA"/>
</dbReference>
<evidence type="ECO:0000313" key="2">
    <source>
        <dbReference type="Proteomes" id="UP000230423"/>
    </source>
</evidence>
<sequence length="135" mass="15448">AINVLSSRPQSIDEVAEANARHTEYNRTNKELKASWAVLNEQHTLLRSVAGSGVEQMSSLTDQWEKFELMLDSHQMMIKEQLLELLSQQYGFAFQVEVLKSNVDIRVKALNDEAEKLSARWNQFKPKSDALQGDR</sequence>
<reference evidence="1 2" key="1">
    <citation type="submission" date="2015-09" db="EMBL/GenBank/DDBJ databases">
        <title>Draft genome of the parasitic nematode Teladorsagia circumcincta isolate WARC Sus (inbred).</title>
        <authorList>
            <person name="Mitreva M."/>
        </authorList>
    </citation>
    <scope>NUCLEOTIDE SEQUENCE [LARGE SCALE GENOMIC DNA]</scope>
    <source>
        <strain evidence="1 2">S</strain>
    </source>
</reference>
<organism evidence="1 2">
    <name type="scientific">Teladorsagia circumcincta</name>
    <name type="common">Brown stomach worm</name>
    <name type="synonym">Ostertagia circumcincta</name>
    <dbReference type="NCBI Taxonomy" id="45464"/>
    <lineage>
        <taxon>Eukaryota</taxon>
        <taxon>Metazoa</taxon>
        <taxon>Ecdysozoa</taxon>
        <taxon>Nematoda</taxon>
        <taxon>Chromadorea</taxon>
        <taxon>Rhabditida</taxon>
        <taxon>Rhabditina</taxon>
        <taxon>Rhabditomorpha</taxon>
        <taxon>Strongyloidea</taxon>
        <taxon>Trichostrongylidae</taxon>
        <taxon>Teladorsagia</taxon>
    </lineage>
</organism>
<accession>A0A2G9TCH2</accession>
<keyword evidence="2" id="KW-1185">Reference proteome</keyword>
<feature type="non-terminal residue" evidence="1">
    <location>
        <position position="1"/>
    </location>
</feature>
<protein>
    <recommendedName>
        <fullName evidence="3">Spectrin repeat-containing domain protein</fullName>
    </recommendedName>
</protein>
<dbReference type="AlphaFoldDB" id="A0A2G9TCH2"/>
<evidence type="ECO:0000313" key="1">
    <source>
        <dbReference type="EMBL" id="PIO55588.1"/>
    </source>
</evidence>
<name>A0A2G9TCH2_TELCI</name>
<dbReference type="OrthoDB" id="5593012at2759"/>
<proteinExistence type="predicted"/>
<feature type="non-terminal residue" evidence="1">
    <location>
        <position position="135"/>
    </location>
</feature>
<gene>
    <name evidence="1" type="ORF">TELCIR_23024</name>
</gene>
<dbReference type="Proteomes" id="UP000230423">
    <property type="component" value="Unassembled WGS sequence"/>
</dbReference>